<dbReference type="AlphaFoldDB" id="A0A2W1B7J9"/>
<keyword evidence="6" id="KW-0482">Metalloprotease</keyword>
<dbReference type="GO" id="GO:0005829">
    <property type="term" value="C:cytosol"/>
    <property type="evidence" value="ECO:0007669"/>
    <property type="project" value="TreeGrafter"/>
</dbReference>
<feature type="region of interest" description="Disordered" evidence="7">
    <location>
        <begin position="1"/>
        <end position="153"/>
    </location>
</feature>
<feature type="compositionally biased region" description="Low complexity" evidence="7">
    <location>
        <begin position="15"/>
        <end position="33"/>
    </location>
</feature>
<keyword evidence="2" id="KW-0645">Protease</keyword>
<evidence type="ECO:0000256" key="3">
    <source>
        <dbReference type="ARBA" id="ARBA00022723"/>
    </source>
</evidence>
<feature type="compositionally biased region" description="Basic and acidic residues" evidence="7">
    <location>
        <begin position="97"/>
        <end position="110"/>
    </location>
</feature>
<feature type="region of interest" description="Disordered" evidence="7">
    <location>
        <begin position="307"/>
        <end position="333"/>
    </location>
</feature>
<comment type="similarity">
    <text evidence="1">Belongs to the peptidase M16 family.</text>
</comment>
<accession>A0A2W1B7J9</accession>
<evidence type="ECO:0000256" key="5">
    <source>
        <dbReference type="ARBA" id="ARBA00022833"/>
    </source>
</evidence>
<reference evidence="9 10" key="1">
    <citation type="journal article" date="2017" name="BMC Biol.">
        <title>Genomic innovations, transcriptional plasticity and gene loss underlying the evolution and divergence of two highly polyphagous and invasive Helicoverpa pest species.</title>
        <authorList>
            <person name="Pearce S.L."/>
            <person name="Clarke D.F."/>
            <person name="East P.D."/>
            <person name="Elfekih S."/>
            <person name="Gordon K.H."/>
            <person name="Jermiin L.S."/>
            <person name="McGaughran A."/>
            <person name="Oakeshott J.G."/>
            <person name="Papanikolaou A."/>
            <person name="Perera O.P."/>
            <person name="Rane R.V."/>
            <person name="Richards S."/>
            <person name="Tay W.T."/>
            <person name="Walsh T.K."/>
            <person name="Anderson A."/>
            <person name="Anderson C.J."/>
            <person name="Asgari S."/>
            <person name="Board P.G."/>
            <person name="Bretschneider A."/>
            <person name="Campbell P.M."/>
            <person name="Chertemps T."/>
            <person name="Christeller J.T."/>
            <person name="Coppin C.W."/>
            <person name="Downes S.J."/>
            <person name="Duan G."/>
            <person name="Farnsworth C.A."/>
            <person name="Good R.T."/>
            <person name="Han L.B."/>
            <person name="Han Y.C."/>
            <person name="Hatje K."/>
            <person name="Horne I."/>
            <person name="Huang Y.P."/>
            <person name="Hughes D.S."/>
            <person name="Jacquin-Joly E."/>
            <person name="James W."/>
            <person name="Jhangiani S."/>
            <person name="Kollmar M."/>
            <person name="Kuwar S.S."/>
            <person name="Li S."/>
            <person name="Liu N.Y."/>
            <person name="Maibeche M.T."/>
            <person name="Miller J.R."/>
            <person name="Montagne N."/>
            <person name="Perry T."/>
            <person name="Qu J."/>
            <person name="Song S.V."/>
            <person name="Sutton G.G."/>
            <person name="Vogel H."/>
            <person name="Walenz B.P."/>
            <person name="Xu W."/>
            <person name="Zhang H.J."/>
            <person name="Zou Z."/>
            <person name="Batterham P."/>
            <person name="Edwards O.R."/>
            <person name="Feyereisen R."/>
            <person name="Gibbs R.A."/>
            <person name="Heckel D.G."/>
            <person name="McGrath A."/>
            <person name="Robin C."/>
            <person name="Scherer S.E."/>
            <person name="Worley K.C."/>
            <person name="Wu Y.D."/>
        </authorList>
    </citation>
    <scope>NUCLEOTIDE SEQUENCE [LARGE SCALE GENOMIC DNA]</scope>
    <source>
        <strain evidence="9">Harm_GR_Male_#8</strain>
        <tissue evidence="9">Whole organism</tissue>
    </source>
</reference>
<keyword evidence="4" id="KW-0378">Hydrolase</keyword>
<dbReference type="GO" id="GO:0004222">
    <property type="term" value="F:metalloendopeptidase activity"/>
    <property type="evidence" value="ECO:0007669"/>
    <property type="project" value="TreeGrafter"/>
</dbReference>
<dbReference type="SUPFAM" id="SSF63411">
    <property type="entry name" value="LuxS/MPP-like metallohydrolase"/>
    <property type="match status" value="1"/>
</dbReference>
<evidence type="ECO:0000313" key="10">
    <source>
        <dbReference type="Proteomes" id="UP000249218"/>
    </source>
</evidence>
<sequence>MSSQFSPRAGNSPRASPGPMEPAGPGGLPAASGVSKRYDNIVKSPEDKRHYSHTQNTDASSMSSQFSPRAGNSPRASPGPMEPAGPGGLPAASGVSKRYDNIVKSPEDKRHYSHTQNTDASSMSSQFSPRAGNSPRASPGPMEPGGLPAASGVSKRYDNIVKSPEDKRHYRGLVLSNRLRVLLVSDITTDKSAAALDVNENEYNKFLSEHGGSSNASTSSDHTTYYFDVLPEHLHKALDIFAQFFISPLFTESATGRELSAVNSEHEKNTSSDTWRLDQLNKSTASPSHPFHKFGTVRTVVPKGHWSSSSLLPNSSQKIRRETLQERDKRREQ</sequence>
<name>A0A2W1B7J9_HELAM</name>
<feature type="compositionally biased region" description="Basic and acidic residues" evidence="7">
    <location>
        <begin position="319"/>
        <end position="333"/>
    </location>
</feature>
<gene>
    <name evidence="9" type="primary">HaOG215398</name>
    <name evidence="9" type="ORF">B5X24_HaOG215398</name>
</gene>
<dbReference type="GO" id="GO:0051603">
    <property type="term" value="P:proteolysis involved in protein catabolic process"/>
    <property type="evidence" value="ECO:0007669"/>
    <property type="project" value="TreeGrafter"/>
</dbReference>
<evidence type="ECO:0000256" key="7">
    <source>
        <dbReference type="SAM" id="MobiDB-lite"/>
    </source>
</evidence>
<feature type="compositionally biased region" description="Polar residues" evidence="7">
    <location>
        <begin position="53"/>
        <end position="67"/>
    </location>
</feature>
<dbReference type="OrthoDB" id="952271at2759"/>
<feature type="compositionally biased region" description="Low complexity" evidence="7">
    <location>
        <begin position="307"/>
        <end position="316"/>
    </location>
</feature>
<keyword evidence="5" id="KW-0862">Zinc</keyword>
<feature type="compositionally biased region" description="Polar residues" evidence="7">
    <location>
        <begin position="114"/>
        <end position="128"/>
    </location>
</feature>
<organism evidence="9 10">
    <name type="scientific">Helicoverpa armigera</name>
    <name type="common">Cotton bollworm</name>
    <name type="synonym">Heliothis armigera</name>
    <dbReference type="NCBI Taxonomy" id="29058"/>
    <lineage>
        <taxon>Eukaryota</taxon>
        <taxon>Metazoa</taxon>
        <taxon>Ecdysozoa</taxon>
        <taxon>Arthropoda</taxon>
        <taxon>Hexapoda</taxon>
        <taxon>Insecta</taxon>
        <taxon>Pterygota</taxon>
        <taxon>Neoptera</taxon>
        <taxon>Endopterygota</taxon>
        <taxon>Lepidoptera</taxon>
        <taxon>Glossata</taxon>
        <taxon>Ditrysia</taxon>
        <taxon>Noctuoidea</taxon>
        <taxon>Noctuidae</taxon>
        <taxon>Heliothinae</taxon>
        <taxon>Helicoverpa</taxon>
    </lineage>
</organism>
<dbReference type="GO" id="GO:0046872">
    <property type="term" value="F:metal ion binding"/>
    <property type="evidence" value="ECO:0007669"/>
    <property type="project" value="UniProtKB-KW"/>
</dbReference>
<dbReference type="InterPro" id="IPR011765">
    <property type="entry name" value="Pept_M16_N"/>
</dbReference>
<feature type="compositionally biased region" description="Basic and acidic residues" evidence="7">
    <location>
        <begin position="36"/>
        <end position="49"/>
    </location>
</feature>
<dbReference type="InterPro" id="IPR011249">
    <property type="entry name" value="Metalloenz_LuxS/M16"/>
</dbReference>
<evidence type="ECO:0000259" key="8">
    <source>
        <dbReference type="Pfam" id="PF00675"/>
    </source>
</evidence>
<dbReference type="Pfam" id="PF00675">
    <property type="entry name" value="Peptidase_M16"/>
    <property type="match status" value="1"/>
</dbReference>
<evidence type="ECO:0000313" key="9">
    <source>
        <dbReference type="EMBL" id="PZC70625.1"/>
    </source>
</evidence>
<dbReference type="PANTHER" id="PTHR43690">
    <property type="entry name" value="NARDILYSIN"/>
    <property type="match status" value="1"/>
</dbReference>
<evidence type="ECO:0000256" key="4">
    <source>
        <dbReference type="ARBA" id="ARBA00022801"/>
    </source>
</evidence>
<keyword evidence="3" id="KW-0479">Metal-binding</keyword>
<proteinExistence type="inferred from homology"/>
<dbReference type="InterPro" id="IPR050626">
    <property type="entry name" value="Peptidase_M16"/>
</dbReference>
<evidence type="ECO:0000256" key="6">
    <source>
        <dbReference type="ARBA" id="ARBA00023049"/>
    </source>
</evidence>
<evidence type="ECO:0000256" key="1">
    <source>
        <dbReference type="ARBA" id="ARBA00007261"/>
    </source>
</evidence>
<protein>
    <recommendedName>
        <fullName evidence="8">Peptidase M16 N-terminal domain-containing protein</fullName>
    </recommendedName>
</protein>
<evidence type="ECO:0000256" key="2">
    <source>
        <dbReference type="ARBA" id="ARBA00022670"/>
    </source>
</evidence>
<feature type="domain" description="Peptidase M16 N-terminal" evidence="8">
    <location>
        <begin position="198"/>
        <end position="287"/>
    </location>
</feature>
<dbReference type="GO" id="GO:0043171">
    <property type="term" value="P:peptide catabolic process"/>
    <property type="evidence" value="ECO:0007669"/>
    <property type="project" value="TreeGrafter"/>
</dbReference>
<keyword evidence="10" id="KW-1185">Reference proteome</keyword>
<dbReference type="Proteomes" id="UP000249218">
    <property type="component" value="Unassembled WGS sequence"/>
</dbReference>
<dbReference type="GO" id="GO:0005739">
    <property type="term" value="C:mitochondrion"/>
    <property type="evidence" value="ECO:0007669"/>
    <property type="project" value="TreeGrafter"/>
</dbReference>
<dbReference type="EMBL" id="KZ150516">
    <property type="protein sequence ID" value="PZC70625.1"/>
    <property type="molecule type" value="Genomic_DNA"/>
</dbReference>
<dbReference type="PANTHER" id="PTHR43690:SF18">
    <property type="entry name" value="INSULIN-DEGRADING ENZYME-RELATED"/>
    <property type="match status" value="1"/>
</dbReference>
<feature type="compositionally biased region" description="Low complexity" evidence="7">
    <location>
        <begin position="76"/>
        <end position="94"/>
    </location>
</feature>
<dbReference type="Gene3D" id="3.30.830.10">
    <property type="entry name" value="Metalloenzyme, LuxS/M16 peptidase-like"/>
    <property type="match status" value="2"/>
</dbReference>